<dbReference type="InterPro" id="IPR046347">
    <property type="entry name" value="bZIP_sf"/>
</dbReference>
<protein>
    <recommendedName>
        <fullName evidence="8">BZIP domain-containing protein</fullName>
    </recommendedName>
</protein>
<feature type="compositionally biased region" description="Polar residues" evidence="7">
    <location>
        <begin position="208"/>
        <end position="225"/>
    </location>
</feature>
<feature type="region of interest" description="Disordered" evidence="7">
    <location>
        <begin position="1"/>
        <end position="20"/>
    </location>
</feature>
<evidence type="ECO:0000256" key="5">
    <source>
        <dbReference type="ARBA" id="ARBA00023242"/>
    </source>
</evidence>
<comment type="caution">
    <text evidence="9">The sequence shown here is derived from an EMBL/GenBank/DDBJ whole genome shotgun (WGS) entry which is preliminary data.</text>
</comment>
<evidence type="ECO:0000256" key="7">
    <source>
        <dbReference type="SAM" id="MobiDB-lite"/>
    </source>
</evidence>
<feature type="compositionally biased region" description="Low complexity" evidence="7">
    <location>
        <begin position="324"/>
        <end position="334"/>
    </location>
</feature>
<dbReference type="PANTHER" id="PTHR13044">
    <property type="entry name" value="ACTIVATING TRANSCRIPTION FACTOR ATF 4/5"/>
    <property type="match status" value="1"/>
</dbReference>
<feature type="compositionally biased region" description="Polar residues" evidence="7">
    <location>
        <begin position="314"/>
        <end position="323"/>
    </location>
</feature>
<evidence type="ECO:0000259" key="8">
    <source>
        <dbReference type="PROSITE" id="PS50217"/>
    </source>
</evidence>
<dbReference type="Gene3D" id="1.20.5.170">
    <property type="match status" value="1"/>
</dbReference>
<evidence type="ECO:0000256" key="4">
    <source>
        <dbReference type="ARBA" id="ARBA00023163"/>
    </source>
</evidence>
<dbReference type="AlphaFoldDB" id="A0A9W9A952"/>
<dbReference type="PANTHER" id="PTHR13044:SF14">
    <property type="entry name" value="CRYPTOCEPHAL, ISOFORM A"/>
    <property type="match status" value="1"/>
</dbReference>
<dbReference type="SUPFAM" id="SSF57959">
    <property type="entry name" value="Leucine zipper domain"/>
    <property type="match status" value="1"/>
</dbReference>
<gene>
    <name evidence="9" type="ORF">J3R30DRAFT_306591</name>
</gene>
<keyword evidence="4" id="KW-0804">Transcription</keyword>
<evidence type="ECO:0000256" key="6">
    <source>
        <dbReference type="SAM" id="Coils"/>
    </source>
</evidence>
<keyword evidence="2" id="KW-0805">Transcription regulation</keyword>
<feature type="region of interest" description="Disordered" evidence="7">
    <location>
        <begin position="38"/>
        <end position="89"/>
    </location>
</feature>
<evidence type="ECO:0000313" key="10">
    <source>
        <dbReference type="Proteomes" id="UP001150266"/>
    </source>
</evidence>
<evidence type="ECO:0000313" key="9">
    <source>
        <dbReference type="EMBL" id="KAJ4476590.1"/>
    </source>
</evidence>
<comment type="subcellular location">
    <subcellularLocation>
        <location evidence="1">Nucleus</location>
    </subcellularLocation>
</comment>
<dbReference type="EMBL" id="JAOTPV010000011">
    <property type="protein sequence ID" value="KAJ4476590.1"/>
    <property type="molecule type" value="Genomic_DNA"/>
</dbReference>
<proteinExistence type="predicted"/>
<keyword evidence="5" id="KW-0539">Nucleus</keyword>
<feature type="compositionally biased region" description="Basic and acidic residues" evidence="7">
    <location>
        <begin position="355"/>
        <end position="374"/>
    </location>
</feature>
<organism evidence="9 10">
    <name type="scientific">Lentinula aciculospora</name>
    <dbReference type="NCBI Taxonomy" id="153920"/>
    <lineage>
        <taxon>Eukaryota</taxon>
        <taxon>Fungi</taxon>
        <taxon>Dikarya</taxon>
        <taxon>Basidiomycota</taxon>
        <taxon>Agaricomycotina</taxon>
        <taxon>Agaricomycetes</taxon>
        <taxon>Agaricomycetidae</taxon>
        <taxon>Agaricales</taxon>
        <taxon>Marasmiineae</taxon>
        <taxon>Omphalotaceae</taxon>
        <taxon>Lentinula</taxon>
    </lineage>
</organism>
<dbReference type="SMART" id="SM00338">
    <property type="entry name" value="BRLZ"/>
    <property type="match status" value="1"/>
</dbReference>
<keyword evidence="3" id="KW-0238">DNA-binding</keyword>
<sequence>MLSLKDLENPQDSESQISFLKPNIDSELEHWQKLVFSFDMDGGDSNNHDSSSSSHNNNTDRRNARSRSHSVNQQGTNAPVCDSNVSQPPGPDIQHAILLAQLAAAGGLPQPPATHDPAYNALLLALLQAQNSQHAPPDFQSVMHPQLYGQQSSPFGSIPSQFQWPPAFSHQQQQNVPYNQSGMNTTGFHHLPPINTNIATGVVGNSSAGASTSPLTVSRATSPDSTDLADPTSTEDKRRRNTAASARFRIKKKQRNLNLERTVSDLTGRADDLEKEAADLRRENGWLKEIVMLKGSRFAGLDVSPQNLPKPPDNNASFWSPTNSGSSRSVASSSRKPKSPEPEDSDSGDDSVDSGGRRSKEENASSSKGKERQK</sequence>
<keyword evidence="10" id="KW-1185">Reference proteome</keyword>
<accession>A0A9W9A952</accession>
<dbReference type="GO" id="GO:0005634">
    <property type="term" value="C:nucleus"/>
    <property type="evidence" value="ECO:0007669"/>
    <property type="project" value="UniProtKB-SubCell"/>
</dbReference>
<feature type="region of interest" description="Disordered" evidence="7">
    <location>
        <begin position="208"/>
        <end position="244"/>
    </location>
</feature>
<reference evidence="9" key="1">
    <citation type="submission" date="2022-08" db="EMBL/GenBank/DDBJ databases">
        <title>A Global Phylogenomic Analysis of the Shiitake Genus Lentinula.</title>
        <authorList>
            <consortium name="DOE Joint Genome Institute"/>
            <person name="Sierra-Patev S."/>
            <person name="Min B."/>
            <person name="Naranjo-Ortiz M."/>
            <person name="Looney B."/>
            <person name="Konkel Z."/>
            <person name="Slot J.C."/>
            <person name="Sakamoto Y."/>
            <person name="Steenwyk J.L."/>
            <person name="Rokas A."/>
            <person name="Carro J."/>
            <person name="Camarero S."/>
            <person name="Ferreira P."/>
            <person name="Molpeceres G."/>
            <person name="Ruiz-Duenas F.J."/>
            <person name="Serrano A."/>
            <person name="Henrissat B."/>
            <person name="Drula E."/>
            <person name="Hughes K.W."/>
            <person name="Mata J.L."/>
            <person name="Ishikawa N.K."/>
            <person name="Vargas-Isla R."/>
            <person name="Ushijima S."/>
            <person name="Smith C.A."/>
            <person name="Ahrendt S."/>
            <person name="Andreopoulos W."/>
            <person name="He G."/>
            <person name="Labutti K."/>
            <person name="Lipzen A."/>
            <person name="Ng V."/>
            <person name="Riley R."/>
            <person name="Sandor L."/>
            <person name="Barry K."/>
            <person name="Martinez A.T."/>
            <person name="Xiao Y."/>
            <person name="Gibbons J.G."/>
            <person name="Terashima K."/>
            <person name="Grigoriev I.V."/>
            <person name="Hibbett D.S."/>
        </authorList>
    </citation>
    <scope>NUCLEOTIDE SEQUENCE</scope>
    <source>
        <strain evidence="9">JLM2183</strain>
    </source>
</reference>
<dbReference type="Pfam" id="PF07716">
    <property type="entry name" value="bZIP_2"/>
    <property type="match status" value="1"/>
</dbReference>
<dbReference type="GO" id="GO:0001228">
    <property type="term" value="F:DNA-binding transcription activator activity, RNA polymerase II-specific"/>
    <property type="evidence" value="ECO:0007669"/>
    <property type="project" value="TreeGrafter"/>
</dbReference>
<dbReference type="PROSITE" id="PS00036">
    <property type="entry name" value="BZIP_BASIC"/>
    <property type="match status" value="1"/>
</dbReference>
<evidence type="ECO:0000256" key="3">
    <source>
        <dbReference type="ARBA" id="ARBA00023125"/>
    </source>
</evidence>
<name>A0A9W9A952_9AGAR</name>
<dbReference type="PROSITE" id="PS50217">
    <property type="entry name" value="BZIP"/>
    <property type="match status" value="1"/>
</dbReference>
<feature type="compositionally biased region" description="Polar residues" evidence="7">
    <location>
        <begin position="69"/>
        <end position="87"/>
    </location>
</feature>
<feature type="region of interest" description="Disordered" evidence="7">
    <location>
        <begin position="301"/>
        <end position="374"/>
    </location>
</feature>
<dbReference type="Proteomes" id="UP001150266">
    <property type="component" value="Unassembled WGS sequence"/>
</dbReference>
<feature type="compositionally biased region" description="Acidic residues" evidence="7">
    <location>
        <begin position="342"/>
        <end position="352"/>
    </location>
</feature>
<feature type="domain" description="BZIP" evidence="8">
    <location>
        <begin position="235"/>
        <end position="289"/>
    </location>
</feature>
<dbReference type="InterPro" id="IPR004827">
    <property type="entry name" value="bZIP"/>
</dbReference>
<dbReference type="CDD" id="cd14705">
    <property type="entry name" value="bZIP_Zip1"/>
    <property type="match status" value="1"/>
</dbReference>
<feature type="coiled-coil region" evidence="6">
    <location>
        <begin position="256"/>
        <end position="290"/>
    </location>
</feature>
<evidence type="ECO:0000256" key="2">
    <source>
        <dbReference type="ARBA" id="ARBA00023015"/>
    </source>
</evidence>
<feature type="compositionally biased region" description="Low complexity" evidence="7">
    <location>
        <begin position="44"/>
        <end position="57"/>
    </location>
</feature>
<keyword evidence="6" id="KW-0175">Coiled coil</keyword>
<evidence type="ECO:0000256" key="1">
    <source>
        <dbReference type="ARBA" id="ARBA00004123"/>
    </source>
</evidence>
<dbReference type="GO" id="GO:0000977">
    <property type="term" value="F:RNA polymerase II transcription regulatory region sequence-specific DNA binding"/>
    <property type="evidence" value="ECO:0007669"/>
    <property type="project" value="TreeGrafter"/>
</dbReference>
<dbReference type="OrthoDB" id="1939598at2759"/>